<dbReference type="Pfam" id="PF13545">
    <property type="entry name" value="HTH_Crp_2"/>
    <property type="match status" value="1"/>
</dbReference>
<dbReference type="GO" id="GO:0005829">
    <property type="term" value="C:cytosol"/>
    <property type="evidence" value="ECO:0007669"/>
    <property type="project" value="TreeGrafter"/>
</dbReference>
<dbReference type="InterPro" id="IPR036390">
    <property type="entry name" value="WH_DNA-bd_sf"/>
</dbReference>
<dbReference type="InterPro" id="IPR014710">
    <property type="entry name" value="RmlC-like_jellyroll"/>
</dbReference>
<dbReference type="Gene3D" id="1.10.10.10">
    <property type="entry name" value="Winged helix-like DNA-binding domain superfamily/Winged helix DNA-binding domain"/>
    <property type="match status" value="1"/>
</dbReference>
<keyword evidence="1" id="KW-0805">Transcription regulation</keyword>
<dbReference type="SUPFAM" id="SSF51206">
    <property type="entry name" value="cAMP-binding domain-like"/>
    <property type="match status" value="1"/>
</dbReference>
<dbReference type="EMBL" id="BNAS01000001">
    <property type="protein sequence ID" value="GHH65380.1"/>
    <property type="molecule type" value="Genomic_DNA"/>
</dbReference>
<evidence type="ECO:0000256" key="1">
    <source>
        <dbReference type="ARBA" id="ARBA00023015"/>
    </source>
</evidence>
<keyword evidence="3" id="KW-0804">Transcription</keyword>
<dbReference type="PROSITE" id="PS50042">
    <property type="entry name" value="CNMP_BINDING_3"/>
    <property type="match status" value="1"/>
</dbReference>
<dbReference type="InterPro" id="IPR000595">
    <property type="entry name" value="cNMP-bd_dom"/>
</dbReference>
<dbReference type="AlphaFoldDB" id="A0A919FH30"/>
<dbReference type="InterPro" id="IPR018490">
    <property type="entry name" value="cNMP-bd_dom_sf"/>
</dbReference>
<reference evidence="6" key="1">
    <citation type="journal article" date="2014" name="Int. J. Syst. Evol. Microbiol.">
        <title>Complete genome sequence of Corynebacterium casei LMG S-19264T (=DSM 44701T), isolated from a smear-ripened cheese.</title>
        <authorList>
            <consortium name="US DOE Joint Genome Institute (JGI-PGF)"/>
            <person name="Walter F."/>
            <person name="Albersmeier A."/>
            <person name="Kalinowski J."/>
            <person name="Ruckert C."/>
        </authorList>
    </citation>
    <scope>NUCLEOTIDE SEQUENCE</scope>
    <source>
        <strain evidence="6">CGMCC 4.7398</strain>
    </source>
</reference>
<dbReference type="Proteomes" id="UP000627369">
    <property type="component" value="Unassembled WGS sequence"/>
</dbReference>
<gene>
    <name evidence="6" type="ORF">GCM10017772_03520</name>
</gene>
<dbReference type="PANTHER" id="PTHR24567:SF68">
    <property type="entry name" value="DNA-BINDING TRANSCRIPTIONAL DUAL REGULATOR CRP"/>
    <property type="match status" value="1"/>
</dbReference>
<dbReference type="CDD" id="cd00038">
    <property type="entry name" value="CAP_ED"/>
    <property type="match status" value="1"/>
</dbReference>
<sequence>MDADVRAAVVKSHLHALPPDVLDGLLAGAVRAKTPAGWVTHREGEPAPHLELVVAGVVRVFVTAPDGRTMTVRYCRPGALLGVVSLFADRFIMPATVQALVDAELLRMSPAVARQAVARDTRVAAVFLRELSERVLSFIDEIPGSAFATVRQRVARHLLELAAQREPGRDGGSEIVVTVSQHELADAAGTVREVVVRVLRELRQEGVLRTERDRIVILDPARLVPGQGWNPGS</sequence>
<dbReference type="InterPro" id="IPR036388">
    <property type="entry name" value="WH-like_DNA-bd_sf"/>
</dbReference>
<dbReference type="GO" id="GO:0003700">
    <property type="term" value="F:DNA-binding transcription factor activity"/>
    <property type="evidence" value="ECO:0007669"/>
    <property type="project" value="TreeGrafter"/>
</dbReference>
<evidence type="ECO:0000259" key="4">
    <source>
        <dbReference type="PROSITE" id="PS50042"/>
    </source>
</evidence>
<evidence type="ECO:0000313" key="7">
    <source>
        <dbReference type="Proteomes" id="UP000627369"/>
    </source>
</evidence>
<keyword evidence="7" id="KW-1185">Reference proteome</keyword>
<evidence type="ECO:0000313" key="6">
    <source>
        <dbReference type="EMBL" id="GHH65380.1"/>
    </source>
</evidence>
<organism evidence="6 7">
    <name type="scientific">Promicromonospora soli</name>
    <dbReference type="NCBI Taxonomy" id="2035533"/>
    <lineage>
        <taxon>Bacteria</taxon>
        <taxon>Bacillati</taxon>
        <taxon>Actinomycetota</taxon>
        <taxon>Actinomycetes</taxon>
        <taxon>Micrococcales</taxon>
        <taxon>Promicromonosporaceae</taxon>
        <taxon>Promicromonospora</taxon>
    </lineage>
</organism>
<dbReference type="RefSeq" id="WP_189667549.1">
    <property type="nucleotide sequence ID" value="NZ_BNAS01000001.1"/>
</dbReference>
<dbReference type="Gene3D" id="2.60.120.10">
    <property type="entry name" value="Jelly Rolls"/>
    <property type="match status" value="1"/>
</dbReference>
<comment type="caution">
    <text evidence="6">The sequence shown here is derived from an EMBL/GenBank/DDBJ whole genome shotgun (WGS) entry which is preliminary data.</text>
</comment>
<feature type="domain" description="Cyclic nucleotide-binding" evidence="4">
    <location>
        <begin position="13"/>
        <end position="134"/>
    </location>
</feature>
<keyword evidence="2" id="KW-0238">DNA-binding</keyword>
<reference evidence="6" key="2">
    <citation type="submission" date="2020-09" db="EMBL/GenBank/DDBJ databases">
        <authorList>
            <person name="Sun Q."/>
            <person name="Zhou Y."/>
        </authorList>
    </citation>
    <scope>NUCLEOTIDE SEQUENCE</scope>
    <source>
        <strain evidence="6">CGMCC 4.7398</strain>
    </source>
</reference>
<dbReference type="PROSITE" id="PS51063">
    <property type="entry name" value="HTH_CRP_2"/>
    <property type="match status" value="1"/>
</dbReference>
<dbReference type="SMART" id="SM00419">
    <property type="entry name" value="HTH_CRP"/>
    <property type="match status" value="1"/>
</dbReference>
<dbReference type="InterPro" id="IPR050397">
    <property type="entry name" value="Env_Response_Regulators"/>
</dbReference>
<dbReference type="GO" id="GO:0003677">
    <property type="term" value="F:DNA binding"/>
    <property type="evidence" value="ECO:0007669"/>
    <property type="project" value="UniProtKB-KW"/>
</dbReference>
<evidence type="ECO:0000256" key="3">
    <source>
        <dbReference type="ARBA" id="ARBA00023163"/>
    </source>
</evidence>
<evidence type="ECO:0000256" key="2">
    <source>
        <dbReference type="ARBA" id="ARBA00023125"/>
    </source>
</evidence>
<dbReference type="SMART" id="SM00100">
    <property type="entry name" value="cNMP"/>
    <property type="match status" value="1"/>
</dbReference>
<evidence type="ECO:0000259" key="5">
    <source>
        <dbReference type="PROSITE" id="PS51063"/>
    </source>
</evidence>
<dbReference type="InterPro" id="IPR012318">
    <property type="entry name" value="HTH_CRP"/>
</dbReference>
<dbReference type="SUPFAM" id="SSF46785">
    <property type="entry name" value="Winged helix' DNA-binding domain"/>
    <property type="match status" value="1"/>
</dbReference>
<feature type="domain" description="HTH crp-type" evidence="5">
    <location>
        <begin position="148"/>
        <end position="221"/>
    </location>
</feature>
<protein>
    <submittedName>
        <fullName evidence="6">Crp/Fnr family transcriptional regulator</fullName>
    </submittedName>
</protein>
<accession>A0A919FH30</accession>
<dbReference type="Pfam" id="PF00027">
    <property type="entry name" value="cNMP_binding"/>
    <property type="match status" value="1"/>
</dbReference>
<dbReference type="PANTHER" id="PTHR24567">
    <property type="entry name" value="CRP FAMILY TRANSCRIPTIONAL REGULATORY PROTEIN"/>
    <property type="match status" value="1"/>
</dbReference>
<name>A0A919FH30_9MICO</name>
<proteinExistence type="predicted"/>